<proteinExistence type="predicted"/>
<keyword evidence="3" id="KW-1185">Reference proteome</keyword>
<dbReference type="VEuPathDB" id="TrichDB:TVAG_470030"/>
<dbReference type="EMBL" id="DS113741">
    <property type="protein sequence ID" value="EAX96838.1"/>
    <property type="molecule type" value="Genomic_DNA"/>
</dbReference>
<evidence type="ECO:0000313" key="3">
    <source>
        <dbReference type="Proteomes" id="UP000001542"/>
    </source>
</evidence>
<protein>
    <submittedName>
        <fullName evidence="2">Uncharacterized protein</fullName>
    </submittedName>
</protein>
<dbReference type="KEGG" id="tva:4754614"/>
<gene>
    <name evidence="2" type="ORF">TVAG_470030</name>
</gene>
<dbReference type="Proteomes" id="UP000001542">
    <property type="component" value="Unassembled WGS sequence"/>
</dbReference>
<dbReference type="InParanoid" id="A2FE10"/>
<dbReference type="VEuPathDB" id="TrichDB:TVAGG3_0553590"/>
<dbReference type="InterPro" id="IPR016024">
    <property type="entry name" value="ARM-type_fold"/>
</dbReference>
<evidence type="ECO:0000256" key="1">
    <source>
        <dbReference type="SAM" id="MobiDB-lite"/>
    </source>
</evidence>
<dbReference type="RefSeq" id="XP_001309768.1">
    <property type="nucleotide sequence ID" value="XM_001309767.1"/>
</dbReference>
<feature type="region of interest" description="Disordered" evidence="1">
    <location>
        <begin position="1"/>
        <end position="21"/>
    </location>
</feature>
<sequence>MNDYKNELPSEPAKTILDSENQEDPFQNALDNERDHALGQLQAIANNEASAETYMKLLDFITNCGKELEEFLIFSNAIRILGESLNSSSTNTCSNSLHIMAAIAYRSHKARSECIDYIHIILKLMRGPSILPYAVELLQVIVLYEPWCIQQLQKDEQIFDKLFNYMLMQLDNYKISYLCTLVNSLLKYYPDYTPSEKSFNFILQLFMGVNFRDPEVLSSIITIYTTFAKKFESNKINQFFPSDVFERLCELTTTAPLWDNTSSVISRLLELWNLLIVKYGIILFAQEAMGTIFETLLGVFPNSAVKSRFYFLFSNIAAIPEFAEPFFLSGAFDAIYQNVVDMPAIEKENFFFTLCNLVKTLGPQVCNRSDFAELLSECVSFAPSSRSPDFGPIFLEFILISYNFNNHLFSAVDLDDLLEYLEEMIDTGSEDGQRLAIIAKQTIFPE</sequence>
<dbReference type="InterPro" id="IPR011989">
    <property type="entry name" value="ARM-like"/>
</dbReference>
<dbReference type="SMR" id="A2FE10"/>
<name>A2FE10_TRIV3</name>
<evidence type="ECO:0000313" key="2">
    <source>
        <dbReference type="EMBL" id="EAX96838.1"/>
    </source>
</evidence>
<reference evidence="2" key="1">
    <citation type="submission" date="2006-10" db="EMBL/GenBank/DDBJ databases">
        <authorList>
            <person name="Amadeo P."/>
            <person name="Zhao Q."/>
            <person name="Wortman J."/>
            <person name="Fraser-Liggett C."/>
            <person name="Carlton J."/>
        </authorList>
    </citation>
    <scope>NUCLEOTIDE SEQUENCE</scope>
    <source>
        <strain evidence="2">G3</strain>
    </source>
</reference>
<dbReference type="Gene3D" id="1.25.10.10">
    <property type="entry name" value="Leucine-rich Repeat Variant"/>
    <property type="match status" value="1"/>
</dbReference>
<accession>A2FE10</accession>
<organism evidence="2 3">
    <name type="scientific">Trichomonas vaginalis (strain ATCC PRA-98 / G3)</name>
    <dbReference type="NCBI Taxonomy" id="412133"/>
    <lineage>
        <taxon>Eukaryota</taxon>
        <taxon>Metamonada</taxon>
        <taxon>Parabasalia</taxon>
        <taxon>Trichomonadida</taxon>
        <taxon>Trichomonadidae</taxon>
        <taxon>Trichomonas</taxon>
    </lineage>
</organism>
<dbReference type="AlphaFoldDB" id="A2FE10"/>
<reference evidence="2" key="2">
    <citation type="journal article" date="2007" name="Science">
        <title>Draft genome sequence of the sexually transmitted pathogen Trichomonas vaginalis.</title>
        <authorList>
            <person name="Carlton J.M."/>
            <person name="Hirt R.P."/>
            <person name="Silva J.C."/>
            <person name="Delcher A.L."/>
            <person name="Schatz M."/>
            <person name="Zhao Q."/>
            <person name="Wortman J.R."/>
            <person name="Bidwell S.L."/>
            <person name="Alsmark U.C.M."/>
            <person name="Besteiro S."/>
            <person name="Sicheritz-Ponten T."/>
            <person name="Noel C.J."/>
            <person name="Dacks J.B."/>
            <person name="Foster P.G."/>
            <person name="Simillion C."/>
            <person name="Van de Peer Y."/>
            <person name="Miranda-Saavedra D."/>
            <person name="Barton G.J."/>
            <person name="Westrop G.D."/>
            <person name="Mueller S."/>
            <person name="Dessi D."/>
            <person name="Fiori P.L."/>
            <person name="Ren Q."/>
            <person name="Paulsen I."/>
            <person name="Zhang H."/>
            <person name="Bastida-Corcuera F.D."/>
            <person name="Simoes-Barbosa A."/>
            <person name="Brown M.T."/>
            <person name="Hayes R.D."/>
            <person name="Mukherjee M."/>
            <person name="Okumura C.Y."/>
            <person name="Schneider R."/>
            <person name="Smith A.J."/>
            <person name="Vanacova S."/>
            <person name="Villalvazo M."/>
            <person name="Haas B.J."/>
            <person name="Pertea M."/>
            <person name="Feldblyum T.V."/>
            <person name="Utterback T.R."/>
            <person name="Shu C.L."/>
            <person name="Osoegawa K."/>
            <person name="de Jong P.J."/>
            <person name="Hrdy I."/>
            <person name="Horvathova L."/>
            <person name="Zubacova Z."/>
            <person name="Dolezal P."/>
            <person name="Malik S.B."/>
            <person name="Logsdon J.M. Jr."/>
            <person name="Henze K."/>
            <person name="Gupta A."/>
            <person name="Wang C.C."/>
            <person name="Dunne R.L."/>
            <person name="Upcroft J.A."/>
            <person name="Upcroft P."/>
            <person name="White O."/>
            <person name="Salzberg S.L."/>
            <person name="Tang P."/>
            <person name="Chiu C.-H."/>
            <person name="Lee Y.-S."/>
            <person name="Embley T.M."/>
            <person name="Coombs G.H."/>
            <person name="Mottram J.C."/>
            <person name="Tachezy J."/>
            <person name="Fraser-Liggett C.M."/>
            <person name="Johnson P.J."/>
        </authorList>
    </citation>
    <scope>NUCLEOTIDE SEQUENCE [LARGE SCALE GENOMIC DNA]</scope>
    <source>
        <strain evidence="2">G3</strain>
    </source>
</reference>
<dbReference type="SUPFAM" id="SSF48371">
    <property type="entry name" value="ARM repeat"/>
    <property type="match status" value="1"/>
</dbReference>